<dbReference type="EC" id="2.1.1.107" evidence="2"/>
<dbReference type="GO" id="GO:0004851">
    <property type="term" value="F:uroporphyrin-III C-methyltransferase activity"/>
    <property type="evidence" value="ECO:0007669"/>
    <property type="project" value="UniProtKB-EC"/>
</dbReference>
<dbReference type="PANTHER" id="PTHR38043">
    <property type="entry name" value="PROTEIN HEMX"/>
    <property type="match status" value="1"/>
</dbReference>
<evidence type="ECO:0000256" key="1">
    <source>
        <dbReference type="SAM" id="Phobius"/>
    </source>
</evidence>
<gene>
    <name evidence="2" type="primary">hemX_5</name>
    <name evidence="2" type="ORF">GALL_288790</name>
</gene>
<dbReference type="GO" id="GO:0032259">
    <property type="term" value="P:methylation"/>
    <property type="evidence" value="ECO:0007669"/>
    <property type="project" value="UniProtKB-KW"/>
</dbReference>
<organism evidence="2">
    <name type="scientific">mine drainage metagenome</name>
    <dbReference type="NCBI Taxonomy" id="410659"/>
    <lineage>
        <taxon>unclassified sequences</taxon>
        <taxon>metagenomes</taxon>
        <taxon>ecological metagenomes</taxon>
    </lineage>
</organism>
<proteinExistence type="predicted"/>
<protein>
    <submittedName>
        <fullName evidence="2">Putative uroporphyrinogen-III C-methyltransferase</fullName>
        <ecNumber evidence="2">2.1.1.107</ecNumber>
    </submittedName>
</protein>
<keyword evidence="2" id="KW-0808">Transferase</keyword>
<accession>A0A1J5QZU0</accession>
<dbReference type="InterPro" id="IPR007470">
    <property type="entry name" value="HemX"/>
</dbReference>
<comment type="caution">
    <text evidence="2">The sequence shown here is derived from an EMBL/GenBank/DDBJ whole genome shotgun (WGS) entry which is preliminary data.</text>
</comment>
<keyword evidence="1" id="KW-1133">Transmembrane helix</keyword>
<evidence type="ECO:0000313" key="2">
    <source>
        <dbReference type="EMBL" id="OIQ89225.1"/>
    </source>
</evidence>
<name>A0A1J5QZU0_9ZZZZ</name>
<keyword evidence="2" id="KW-0489">Methyltransferase</keyword>
<dbReference type="AlphaFoldDB" id="A0A1J5QZU0"/>
<keyword evidence="1" id="KW-0472">Membrane</keyword>
<reference evidence="2" key="1">
    <citation type="submission" date="2016-10" db="EMBL/GenBank/DDBJ databases">
        <title>Sequence of Gallionella enrichment culture.</title>
        <authorList>
            <person name="Poehlein A."/>
            <person name="Muehling M."/>
            <person name="Daniel R."/>
        </authorList>
    </citation>
    <scope>NUCLEOTIDE SEQUENCE</scope>
</reference>
<keyword evidence="1" id="KW-0812">Transmembrane</keyword>
<dbReference type="EMBL" id="MLJW01000338">
    <property type="protein sequence ID" value="OIQ89225.1"/>
    <property type="molecule type" value="Genomic_DNA"/>
</dbReference>
<dbReference type="PANTHER" id="PTHR38043:SF1">
    <property type="entry name" value="PROTEIN HEMX"/>
    <property type="match status" value="1"/>
</dbReference>
<dbReference type="Pfam" id="PF04375">
    <property type="entry name" value="HemX"/>
    <property type="match status" value="1"/>
</dbReference>
<sequence>MDADTPVLTQPEPHPQSAWRRAFVSVARPAVLIAVASLLLLGWQWLETRVRLTQLQTQVAQRLAENDAAAQEGRALGRQNQEALQALTIKVGALEAKLAEAQGQQVALAAMYQELSKGRDQRLLAEVEQAVAIAAQQLQLAGNVEAALIALQSADQRLASAGHAQFLPLRKLLNRDIDRLKALPLADVPGIALKLEGVIGTIDGLPLAFEQRTHASPSAVPAAKTGLWAELGRELWSEMKLLIRVERINQTDPALLPPNQSFFLRENLKLRLVDARLALLQHDGRSFREDLHQARDWLGRYFDQRAKPVQNAIATLNALASADLAVELPTLNDTLASLRSFKLARERDNPIPGARVPAAKGRR</sequence>
<feature type="transmembrane region" description="Helical" evidence="1">
    <location>
        <begin position="26"/>
        <end position="46"/>
    </location>
</feature>